<dbReference type="Gene3D" id="3.40.1280.10">
    <property type="match status" value="1"/>
</dbReference>
<sequence length="156" mass="17651">MLPVLILMVGKTRMSFVEEGLALYRRRLGPYLEVTLKSVRQEKEGKHLSPELVKAREGERLRRALPPRSHVVALDVRGRLCTSEEFARWLAKREEEGLPLVFVVGGHLGLDEATLAAARETLALSRLTLTHELARLVLLEQLYRAKTILAGHPYHV</sequence>
<comment type="function">
    <text evidence="5">Specifically methylates the pseudouridine at position 1915 (m3Psi1915) in 23S rRNA.</text>
</comment>
<comment type="subunit">
    <text evidence="5">Homodimer.</text>
</comment>
<keyword evidence="3 5" id="KW-0949">S-adenosyl-L-methionine</keyword>
<feature type="binding site" evidence="5">
    <location>
        <position position="105"/>
    </location>
    <ligand>
        <name>S-adenosyl-L-methionine</name>
        <dbReference type="ChEBI" id="CHEBI:59789"/>
    </ligand>
</feature>
<comment type="caution">
    <text evidence="6">The sequence shown here is derived from an EMBL/GenBank/DDBJ whole genome shotgun (WGS) entry which is preliminary data.</text>
</comment>
<keyword evidence="5" id="KW-0963">Cytoplasm</keyword>
<dbReference type="Pfam" id="PF02590">
    <property type="entry name" value="SPOUT_MTase"/>
    <property type="match status" value="1"/>
</dbReference>
<dbReference type="InterPro" id="IPR029026">
    <property type="entry name" value="tRNA_m1G_MTases_N"/>
</dbReference>
<dbReference type="EC" id="2.1.1.177" evidence="5"/>
<proteinExistence type="inferred from homology"/>
<comment type="catalytic activity">
    <reaction evidence="5">
        <text>pseudouridine(1915) in 23S rRNA + S-adenosyl-L-methionine = N(3)-methylpseudouridine(1915) in 23S rRNA + S-adenosyl-L-homocysteine + H(+)</text>
        <dbReference type="Rhea" id="RHEA:42752"/>
        <dbReference type="Rhea" id="RHEA-COMP:10221"/>
        <dbReference type="Rhea" id="RHEA-COMP:10222"/>
        <dbReference type="ChEBI" id="CHEBI:15378"/>
        <dbReference type="ChEBI" id="CHEBI:57856"/>
        <dbReference type="ChEBI" id="CHEBI:59789"/>
        <dbReference type="ChEBI" id="CHEBI:65314"/>
        <dbReference type="ChEBI" id="CHEBI:74486"/>
        <dbReference type="EC" id="2.1.1.177"/>
    </reaction>
</comment>
<evidence type="ECO:0000256" key="4">
    <source>
        <dbReference type="ARBA" id="ARBA00038303"/>
    </source>
</evidence>
<comment type="similarity">
    <text evidence="4 5">Belongs to the RNA methyltransferase RlmH family.</text>
</comment>
<dbReference type="PIRSF" id="PIRSF004505">
    <property type="entry name" value="MT_bac"/>
    <property type="match status" value="1"/>
</dbReference>
<evidence type="ECO:0000256" key="1">
    <source>
        <dbReference type="ARBA" id="ARBA00022603"/>
    </source>
</evidence>
<protein>
    <recommendedName>
        <fullName evidence="5">Ribosomal RNA large subunit methyltransferase H</fullName>
        <ecNumber evidence="5">2.1.1.177</ecNumber>
    </recommendedName>
    <alternativeName>
        <fullName evidence="5">23S rRNA (pseudouridine1915-N3)-methyltransferase</fullName>
    </alternativeName>
    <alternativeName>
        <fullName evidence="5">23S rRNA m3Psi1915 methyltransferase</fullName>
    </alternativeName>
    <alternativeName>
        <fullName evidence="5">rRNA (pseudouridine-N3-)-methyltransferase RlmH</fullName>
    </alternativeName>
</protein>
<dbReference type="GO" id="GO:0070038">
    <property type="term" value="F:rRNA (pseudouridine-N3-)-methyltransferase activity"/>
    <property type="evidence" value="ECO:0007669"/>
    <property type="project" value="UniProtKB-UniRule"/>
</dbReference>
<dbReference type="GO" id="GO:0005737">
    <property type="term" value="C:cytoplasm"/>
    <property type="evidence" value="ECO:0007669"/>
    <property type="project" value="UniProtKB-SubCell"/>
</dbReference>
<evidence type="ECO:0000256" key="2">
    <source>
        <dbReference type="ARBA" id="ARBA00022679"/>
    </source>
</evidence>
<comment type="subcellular location">
    <subcellularLocation>
        <location evidence="5">Cytoplasm</location>
    </subcellularLocation>
</comment>
<dbReference type="CDD" id="cd18081">
    <property type="entry name" value="RlmH-like"/>
    <property type="match status" value="1"/>
</dbReference>
<keyword evidence="5" id="KW-0698">rRNA processing</keyword>
<name>A0A7V4G808_9BACT</name>
<keyword evidence="2 5" id="KW-0808">Transferase</keyword>
<reference evidence="6" key="1">
    <citation type="journal article" date="2020" name="mSystems">
        <title>Genome- and Community-Level Interaction Insights into Carbon Utilization and Element Cycling Functions of Hydrothermarchaeota in Hydrothermal Sediment.</title>
        <authorList>
            <person name="Zhou Z."/>
            <person name="Liu Y."/>
            <person name="Xu W."/>
            <person name="Pan J."/>
            <person name="Luo Z.H."/>
            <person name="Li M."/>
        </authorList>
    </citation>
    <scope>NUCLEOTIDE SEQUENCE [LARGE SCALE GENOMIC DNA]</scope>
    <source>
        <strain evidence="6">SpSt-548</strain>
    </source>
</reference>
<accession>A0A7V4G808</accession>
<dbReference type="SUPFAM" id="SSF75217">
    <property type="entry name" value="alpha/beta knot"/>
    <property type="match status" value="1"/>
</dbReference>
<feature type="binding site" evidence="5">
    <location>
        <position position="74"/>
    </location>
    <ligand>
        <name>S-adenosyl-L-methionine</name>
        <dbReference type="ChEBI" id="CHEBI:59789"/>
    </ligand>
</feature>
<dbReference type="AlphaFoldDB" id="A0A7V4G808"/>
<dbReference type="HAMAP" id="MF_00658">
    <property type="entry name" value="23SrRNA_methyltr_H"/>
    <property type="match status" value="1"/>
</dbReference>
<dbReference type="InterPro" id="IPR003742">
    <property type="entry name" value="RlmH-like"/>
</dbReference>
<evidence type="ECO:0000256" key="3">
    <source>
        <dbReference type="ARBA" id="ARBA00022691"/>
    </source>
</evidence>
<dbReference type="PANTHER" id="PTHR33603">
    <property type="entry name" value="METHYLTRANSFERASE"/>
    <property type="match status" value="1"/>
</dbReference>
<gene>
    <name evidence="5" type="primary">rlmH</name>
    <name evidence="6" type="ORF">ENT08_04950</name>
</gene>
<evidence type="ECO:0000313" key="6">
    <source>
        <dbReference type="EMBL" id="HGS05077.1"/>
    </source>
</evidence>
<keyword evidence="1 5" id="KW-0489">Methyltransferase</keyword>
<feature type="binding site" evidence="5">
    <location>
        <begin position="124"/>
        <end position="129"/>
    </location>
    <ligand>
        <name>S-adenosyl-L-methionine</name>
        <dbReference type="ChEBI" id="CHEBI:59789"/>
    </ligand>
</feature>
<dbReference type="InterPro" id="IPR029028">
    <property type="entry name" value="Alpha/beta_knot_MTases"/>
</dbReference>
<evidence type="ECO:0000256" key="5">
    <source>
        <dbReference type="HAMAP-Rule" id="MF_00658"/>
    </source>
</evidence>
<organism evidence="6">
    <name type="scientific">Desulfobacca acetoxidans</name>
    <dbReference type="NCBI Taxonomy" id="60893"/>
    <lineage>
        <taxon>Bacteria</taxon>
        <taxon>Pseudomonadati</taxon>
        <taxon>Thermodesulfobacteriota</taxon>
        <taxon>Desulfobaccia</taxon>
        <taxon>Desulfobaccales</taxon>
        <taxon>Desulfobaccaceae</taxon>
        <taxon>Desulfobacca</taxon>
    </lineage>
</organism>
<dbReference type="EMBL" id="DSXI01000294">
    <property type="protein sequence ID" value="HGS05077.1"/>
    <property type="molecule type" value="Genomic_DNA"/>
</dbReference>
<dbReference type="PANTHER" id="PTHR33603:SF1">
    <property type="entry name" value="RIBOSOMAL RNA LARGE SUBUNIT METHYLTRANSFERASE H"/>
    <property type="match status" value="1"/>
</dbReference>